<evidence type="ECO:0000256" key="12">
    <source>
        <dbReference type="PROSITE-ProRule" id="PRU00042"/>
    </source>
</evidence>
<keyword evidence="10" id="KW-0804">Transcription</keyword>
<reference evidence="14" key="2">
    <citation type="submission" date="2021-03" db="UniProtKB">
        <authorList>
            <consortium name="Ensembl"/>
        </authorList>
    </citation>
    <scope>IDENTIFICATION</scope>
</reference>
<dbReference type="FunFam" id="3.30.160.60:FF:002343">
    <property type="entry name" value="Zinc finger protein 33A"/>
    <property type="match status" value="1"/>
</dbReference>
<dbReference type="PROSITE" id="PS00028">
    <property type="entry name" value="ZINC_FINGER_C2H2_1"/>
    <property type="match status" value="6"/>
</dbReference>
<dbReference type="FunFam" id="3.30.160.60:FF:000936">
    <property type="entry name" value="Zinc finger protein 577"/>
    <property type="match status" value="1"/>
</dbReference>
<comment type="function">
    <text evidence="1">May be involved in transcriptional regulation.</text>
</comment>
<evidence type="ECO:0000256" key="10">
    <source>
        <dbReference type="ARBA" id="ARBA00023163"/>
    </source>
</evidence>
<dbReference type="FunFam" id="3.30.160.60:FF:001326">
    <property type="entry name" value="Zinc finger protein 432"/>
    <property type="match status" value="1"/>
</dbReference>
<dbReference type="FunFam" id="3.30.160.60:FF:000040">
    <property type="entry name" value="RB associated KRAB zinc finger"/>
    <property type="match status" value="1"/>
</dbReference>
<dbReference type="SUPFAM" id="SSF57667">
    <property type="entry name" value="beta-beta-alpha zinc fingers"/>
    <property type="match status" value="4"/>
</dbReference>
<keyword evidence="4" id="KW-0479">Metal-binding</keyword>
<evidence type="ECO:0000256" key="7">
    <source>
        <dbReference type="ARBA" id="ARBA00022833"/>
    </source>
</evidence>
<dbReference type="GO" id="GO:0008270">
    <property type="term" value="F:zinc ion binding"/>
    <property type="evidence" value="ECO:0007669"/>
    <property type="project" value="UniProtKB-KW"/>
</dbReference>
<keyword evidence="7" id="KW-0862">Zinc</keyword>
<reference evidence="14" key="1">
    <citation type="journal article" date="2010" name="Science">
        <title>The genome of the Western clawed frog Xenopus tropicalis.</title>
        <authorList>
            <person name="Hellsten U."/>
            <person name="Harland R.M."/>
            <person name="Gilchrist M.J."/>
            <person name="Hendrix D."/>
            <person name="Jurka J."/>
            <person name="Kapitonov V."/>
            <person name="Ovcharenko I."/>
            <person name="Putnam N.H."/>
            <person name="Shu S."/>
            <person name="Taher L."/>
            <person name="Blitz I.L."/>
            <person name="Blumberg B."/>
            <person name="Dichmann D.S."/>
            <person name="Dubchak I."/>
            <person name="Amaya E."/>
            <person name="Detter J.C."/>
            <person name="Fletcher R."/>
            <person name="Gerhard D.S."/>
            <person name="Goodstein D."/>
            <person name="Graves T."/>
            <person name="Grigoriev I.V."/>
            <person name="Grimwood J."/>
            <person name="Kawashima T."/>
            <person name="Lindquist E."/>
            <person name="Lucas S.M."/>
            <person name="Mead P.E."/>
            <person name="Mitros T."/>
            <person name="Ogino H."/>
            <person name="Ohta Y."/>
            <person name="Poliakov A.V."/>
            <person name="Pollet N."/>
            <person name="Robert J."/>
            <person name="Salamov A."/>
            <person name="Sater A.K."/>
            <person name="Schmutz J."/>
            <person name="Terry A."/>
            <person name="Vize P.D."/>
            <person name="Warren W.C."/>
            <person name="Wells D."/>
            <person name="Wills A."/>
            <person name="Wilson R.K."/>
            <person name="Zimmerman L.B."/>
            <person name="Zorn A.M."/>
            <person name="Grainger R."/>
            <person name="Grammer T."/>
            <person name="Khokha M.K."/>
            <person name="Richardson P.M."/>
            <person name="Rokhsar D.S."/>
        </authorList>
    </citation>
    <scope>NUCLEOTIDE SEQUENCE [LARGE SCALE GENOMIC DNA]</scope>
    <source>
        <strain evidence="14">Nigerian</strain>
    </source>
</reference>
<accession>A0A803J4S7</accession>
<dbReference type="PROSITE" id="PS50157">
    <property type="entry name" value="ZINC_FINGER_C2H2_2"/>
    <property type="match status" value="6"/>
</dbReference>
<evidence type="ECO:0000259" key="13">
    <source>
        <dbReference type="PROSITE" id="PS50157"/>
    </source>
</evidence>
<evidence type="ECO:0000313" key="14">
    <source>
        <dbReference type="Ensembl" id="ENSXETP00000102834"/>
    </source>
</evidence>
<feature type="domain" description="C2H2-type" evidence="13">
    <location>
        <begin position="110"/>
        <end position="137"/>
    </location>
</feature>
<evidence type="ECO:0000256" key="1">
    <source>
        <dbReference type="ARBA" id="ARBA00003767"/>
    </source>
</evidence>
<dbReference type="GO" id="GO:0003677">
    <property type="term" value="F:DNA binding"/>
    <property type="evidence" value="ECO:0007669"/>
    <property type="project" value="UniProtKB-KW"/>
</dbReference>
<name>A0A803J4S7_XENTR</name>
<feature type="domain" description="C2H2-type" evidence="13">
    <location>
        <begin position="81"/>
        <end position="108"/>
    </location>
</feature>
<proteinExistence type="inferred from homology"/>
<evidence type="ECO:0000256" key="6">
    <source>
        <dbReference type="ARBA" id="ARBA00022771"/>
    </source>
</evidence>
<evidence type="ECO:0000256" key="2">
    <source>
        <dbReference type="ARBA" id="ARBA00004123"/>
    </source>
</evidence>
<evidence type="ECO:0000256" key="11">
    <source>
        <dbReference type="ARBA" id="ARBA00023242"/>
    </source>
</evidence>
<keyword evidence="6 12" id="KW-0863">Zinc-finger</keyword>
<feature type="domain" description="C2H2-type" evidence="13">
    <location>
        <begin position="241"/>
        <end position="268"/>
    </location>
</feature>
<dbReference type="PANTHER" id="PTHR14196">
    <property type="entry name" value="ODD-SKIPPED - RELATED"/>
    <property type="match status" value="1"/>
</dbReference>
<keyword evidence="5" id="KW-0677">Repeat</keyword>
<dbReference type="InterPro" id="IPR036236">
    <property type="entry name" value="Znf_C2H2_sf"/>
</dbReference>
<keyword evidence="9" id="KW-0238">DNA-binding</keyword>
<keyword evidence="8" id="KW-0805">Transcription regulation</keyword>
<dbReference type="InterPro" id="IPR013087">
    <property type="entry name" value="Znf_C2H2_type"/>
</dbReference>
<sequence>MGCSLNNSSADDYISTDVKEEVALWVEANQSDCSINPLTEQIQGMDTRIMGCSLASALSGCYGRSNDGNPVSPFPLISQPYYCAECHKHYSNRSSFLRHQRTHRMEKPHHKCRECGKGFARLSQLSLHSRTHTREATCLGNGLKESSDLHQLFWPRKEEIRCNQSFPQSCDLDWHLGTHTDRTPYTCSECGKTFGLRSDLTNHFRIHKGEKPFSCLECGKCFKRSSELVIHYRNHTGERPFACAQCGKCFSQRPALNKHRRSHMIRKPFSCPECDKCFIQRSDLNRHQRIHTREKPFACGESFLHSSGSHKGKELFSCT</sequence>
<evidence type="ECO:0000256" key="5">
    <source>
        <dbReference type="ARBA" id="ARBA00022737"/>
    </source>
</evidence>
<dbReference type="InParanoid" id="A0A803J4S7"/>
<dbReference type="SMART" id="SM00355">
    <property type="entry name" value="ZnF_C2H2"/>
    <property type="match status" value="7"/>
</dbReference>
<evidence type="ECO:0000256" key="4">
    <source>
        <dbReference type="ARBA" id="ARBA00022723"/>
    </source>
</evidence>
<feature type="domain" description="C2H2-type" evidence="13">
    <location>
        <begin position="269"/>
        <end position="296"/>
    </location>
</feature>
<dbReference type="GO" id="GO:0005634">
    <property type="term" value="C:nucleus"/>
    <property type="evidence" value="ECO:0007669"/>
    <property type="project" value="UniProtKB-SubCell"/>
</dbReference>
<dbReference type="Ensembl" id="ENSXETT00000108154">
    <property type="protein sequence ID" value="ENSXETP00000113379"/>
    <property type="gene ID" value="ENSXETG00000044933"/>
</dbReference>
<comment type="subcellular location">
    <subcellularLocation>
        <location evidence="2">Nucleus</location>
    </subcellularLocation>
</comment>
<feature type="domain" description="C2H2-type" evidence="13">
    <location>
        <begin position="185"/>
        <end position="212"/>
    </location>
</feature>
<comment type="similarity">
    <text evidence="3">Belongs to the krueppel C2H2-type zinc-finger protein family.</text>
</comment>
<dbReference type="FunFam" id="3.30.160.60:FF:000557">
    <property type="entry name" value="zinc finger and SCAN domain-containing protein 29"/>
    <property type="match status" value="1"/>
</dbReference>
<dbReference type="Pfam" id="PF00096">
    <property type="entry name" value="zf-C2H2"/>
    <property type="match status" value="6"/>
</dbReference>
<dbReference type="Gene3D" id="3.30.160.60">
    <property type="entry name" value="Classic Zinc Finger"/>
    <property type="match status" value="6"/>
</dbReference>
<organism evidence="14">
    <name type="scientific">Xenopus tropicalis</name>
    <name type="common">Western clawed frog</name>
    <name type="synonym">Silurana tropicalis</name>
    <dbReference type="NCBI Taxonomy" id="8364"/>
    <lineage>
        <taxon>Eukaryota</taxon>
        <taxon>Metazoa</taxon>
        <taxon>Chordata</taxon>
        <taxon>Craniata</taxon>
        <taxon>Vertebrata</taxon>
        <taxon>Euteleostomi</taxon>
        <taxon>Amphibia</taxon>
        <taxon>Batrachia</taxon>
        <taxon>Anura</taxon>
        <taxon>Pipoidea</taxon>
        <taxon>Pipidae</taxon>
        <taxon>Xenopodinae</taxon>
        <taxon>Xenopus</taxon>
        <taxon>Silurana</taxon>
    </lineage>
</organism>
<dbReference type="PANTHER" id="PTHR14196:SF15">
    <property type="entry name" value="OOCYTE ZINC FINGER PROTEIN XLCOF7.1-LIKE"/>
    <property type="match status" value="1"/>
</dbReference>
<protein>
    <recommendedName>
        <fullName evidence="13">C2H2-type domain-containing protein</fullName>
    </recommendedName>
</protein>
<dbReference type="AlphaFoldDB" id="A0A803J4S7"/>
<dbReference type="Ensembl" id="ENSXETT00000122882">
    <property type="protein sequence ID" value="ENSXETP00000107007"/>
    <property type="gene ID" value="ENSXETG00000044933"/>
</dbReference>
<feature type="domain" description="C2H2-type" evidence="13">
    <location>
        <begin position="213"/>
        <end position="240"/>
    </location>
</feature>
<evidence type="ECO:0000256" key="3">
    <source>
        <dbReference type="ARBA" id="ARBA00006991"/>
    </source>
</evidence>
<dbReference type="Ensembl" id="ENSXETT00000112607">
    <property type="protein sequence ID" value="ENSXETP00000102834"/>
    <property type="gene ID" value="ENSXETG00000044933"/>
</dbReference>
<dbReference type="InterPro" id="IPR050717">
    <property type="entry name" value="C2H2-ZF_Transcription_Reg"/>
</dbReference>
<evidence type="ECO:0000256" key="8">
    <source>
        <dbReference type="ARBA" id="ARBA00023015"/>
    </source>
</evidence>
<dbReference type="GeneTree" id="ENSGT01150000286939"/>
<evidence type="ECO:0000256" key="9">
    <source>
        <dbReference type="ARBA" id="ARBA00023125"/>
    </source>
</evidence>
<keyword evidence="11" id="KW-0539">Nucleus</keyword>